<evidence type="ECO:0000313" key="3">
    <source>
        <dbReference type="Proteomes" id="UP000748752"/>
    </source>
</evidence>
<evidence type="ECO:0000259" key="1">
    <source>
        <dbReference type="Pfam" id="PF03413"/>
    </source>
</evidence>
<accession>A0ABS1CJ53</accession>
<protein>
    <recommendedName>
        <fullName evidence="1">PepSY domain-containing protein</fullName>
    </recommendedName>
</protein>
<evidence type="ECO:0000313" key="2">
    <source>
        <dbReference type="EMBL" id="MBK1631951.1"/>
    </source>
</evidence>
<name>A0ABS1CJ53_9GAMM</name>
<dbReference type="EMBL" id="NRRV01000036">
    <property type="protein sequence ID" value="MBK1631951.1"/>
    <property type="molecule type" value="Genomic_DNA"/>
</dbReference>
<feature type="domain" description="PepSY" evidence="1">
    <location>
        <begin position="93"/>
        <end position="153"/>
    </location>
</feature>
<reference evidence="2 3" key="1">
    <citation type="journal article" date="2020" name="Microorganisms">
        <title>Osmotic Adaptation and Compatible Solute Biosynthesis of Phototrophic Bacteria as Revealed from Genome Analyses.</title>
        <authorList>
            <person name="Imhoff J.F."/>
            <person name="Rahn T."/>
            <person name="Kunzel S."/>
            <person name="Keller A."/>
            <person name="Neulinger S.C."/>
        </authorList>
    </citation>
    <scope>NUCLEOTIDE SEQUENCE [LARGE SCALE GENOMIC DNA]</scope>
    <source>
        <strain evidence="2 3">DSM 6210</strain>
    </source>
</reference>
<dbReference type="Proteomes" id="UP000748752">
    <property type="component" value="Unassembled WGS sequence"/>
</dbReference>
<dbReference type="Gene3D" id="3.10.450.40">
    <property type="match status" value="1"/>
</dbReference>
<proteinExistence type="predicted"/>
<organism evidence="2 3">
    <name type="scientific">Thiohalocapsa halophila</name>
    <dbReference type="NCBI Taxonomy" id="69359"/>
    <lineage>
        <taxon>Bacteria</taxon>
        <taxon>Pseudomonadati</taxon>
        <taxon>Pseudomonadota</taxon>
        <taxon>Gammaproteobacteria</taxon>
        <taxon>Chromatiales</taxon>
        <taxon>Chromatiaceae</taxon>
        <taxon>Thiohalocapsa</taxon>
    </lineage>
</organism>
<keyword evidence="3" id="KW-1185">Reference proteome</keyword>
<dbReference type="InterPro" id="IPR025711">
    <property type="entry name" value="PepSY"/>
</dbReference>
<sequence>MRRDHGDSLGRGAVGRCRHDLPAALSYAHCTINEPPGTKMPHCPNRRQPSPRPMRSLARAAMAVLVAGCCLTPAQADSDADRARRLVQEGAILPLEEILPLVRAAKPGTLIELELHYEREHDAHVYEIEVLDADGRLWEVEFNATTGKLVEVEPDDD</sequence>
<comment type="caution">
    <text evidence="2">The sequence shown here is derived from an EMBL/GenBank/DDBJ whole genome shotgun (WGS) entry which is preliminary data.</text>
</comment>
<gene>
    <name evidence="2" type="ORF">CKO31_14640</name>
</gene>
<dbReference type="Pfam" id="PF03413">
    <property type="entry name" value="PepSY"/>
    <property type="match status" value="1"/>
</dbReference>